<dbReference type="NCBIfam" id="TIGR01404">
    <property type="entry name" value="FlhB_rel_III"/>
    <property type="match status" value="1"/>
</dbReference>
<dbReference type="OrthoDB" id="9807950at2"/>
<name>A0A1G7WTH7_9RHOO</name>
<dbReference type="STRING" id="83767.SAMN05660652_00628"/>
<dbReference type="Pfam" id="PF01312">
    <property type="entry name" value="Bac_export_2"/>
    <property type="match status" value="1"/>
</dbReference>
<evidence type="ECO:0000256" key="2">
    <source>
        <dbReference type="ARBA" id="ARBA00010690"/>
    </source>
</evidence>
<dbReference type="InterPro" id="IPR029025">
    <property type="entry name" value="T3SS_substrate_exporter_C"/>
</dbReference>
<keyword evidence="4 8" id="KW-0812">Transmembrane</keyword>
<proteinExistence type="inferred from homology"/>
<reference evidence="9 10" key="1">
    <citation type="submission" date="2016-10" db="EMBL/GenBank/DDBJ databases">
        <authorList>
            <person name="de Groot N.N."/>
        </authorList>
    </citation>
    <scope>NUCLEOTIDE SEQUENCE [LARGE SCALE GENOMIC DNA]</scope>
    <source>
        <strain evidence="9 10">DSM 5885</strain>
    </source>
</reference>
<evidence type="ECO:0000313" key="9">
    <source>
        <dbReference type="EMBL" id="SDG75222.1"/>
    </source>
</evidence>
<evidence type="ECO:0000256" key="3">
    <source>
        <dbReference type="ARBA" id="ARBA00022475"/>
    </source>
</evidence>
<keyword evidence="3" id="KW-1003">Cell membrane</keyword>
<dbReference type="PANTHER" id="PTHR30531">
    <property type="entry name" value="FLAGELLAR BIOSYNTHETIC PROTEIN FLHB"/>
    <property type="match status" value="1"/>
</dbReference>
<evidence type="ECO:0000256" key="5">
    <source>
        <dbReference type="ARBA" id="ARBA00022989"/>
    </source>
</evidence>
<dbReference type="Gene3D" id="6.10.250.2080">
    <property type="match status" value="1"/>
</dbReference>
<evidence type="ECO:0000256" key="8">
    <source>
        <dbReference type="SAM" id="Phobius"/>
    </source>
</evidence>
<dbReference type="PANTHER" id="PTHR30531:SF14">
    <property type="entry name" value="SURFACE PRESENTATION OF ANTIGENS PROTEIN SPAS"/>
    <property type="match status" value="1"/>
</dbReference>
<evidence type="ECO:0000256" key="7">
    <source>
        <dbReference type="ARBA" id="ARBA00023136"/>
    </source>
</evidence>
<dbReference type="InterPro" id="IPR006307">
    <property type="entry name" value="BsaZ-like"/>
</dbReference>
<dbReference type="AlphaFoldDB" id="A0A1G7WTH7"/>
<feature type="transmembrane region" description="Helical" evidence="8">
    <location>
        <begin position="143"/>
        <end position="161"/>
    </location>
</feature>
<dbReference type="RefSeq" id="WP_091933181.1">
    <property type="nucleotide sequence ID" value="NZ_FNCY01000001.1"/>
</dbReference>
<dbReference type="InterPro" id="IPR006135">
    <property type="entry name" value="T3SS_substrate_exporter"/>
</dbReference>
<keyword evidence="7 8" id="KW-0472">Membrane</keyword>
<dbReference type="EMBL" id="FNCY01000001">
    <property type="protein sequence ID" value="SDG75222.1"/>
    <property type="molecule type" value="Genomic_DNA"/>
</dbReference>
<dbReference type="GO" id="GO:0005886">
    <property type="term" value="C:plasma membrane"/>
    <property type="evidence" value="ECO:0007669"/>
    <property type="project" value="UniProtKB-SubCell"/>
</dbReference>
<comment type="similarity">
    <text evidence="2">Belongs to the type III secretion exporter family.</text>
</comment>
<organism evidence="9 10">
    <name type="scientific">Propionivibrio dicarboxylicus</name>
    <dbReference type="NCBI Taxonomy" id="83767"/>
    <lineage>
        <taxon>Bacteria</taxon>
        <taxon>Pseudomonadati</taxon>
        <taxon>Pseudomonadota</taxon>
        <taxon>Betaproteobacteria</taxon>
        <taxon>Rhodocyclales</taxon>
        <taxon>Rhodocyclaceae</taxon>
        <taxon>Propionivibrio</taxon>
    </lineage>
</organism>
<sequence>MSEKTEQPTGKKIRQARDEGQVAKSKDFTQTVLILAMFAYLLGSAERIVESLGEMMLLPLGALALPFEDAASAVLRQLVKEALSLLLPFLLIVIGLGLFVEMAQTRMLFAFKALKPSAKKLNAIANLKNIFAVRNLIELLKSVLKIGCLAALIYSLLRAAIPELLTLPQGGIAGVGVGVAALLRTLIVNVAVVYAAIAAADFVFQRRQYTKGLMMAKDEVKQEYKEMEGSPEIKQHRRRLHQELLNQGAVDRARKATVLVTNPSHLAIALHYDKDETPLPMVIAKGEGALAERMIEAAREAGVPVLQNIPLAHQLMREAAIEHYIPSALVEPVAEVLRLVRDFSMHEGDHGGT</sequence>
<feature type="transmembrane region" description="Helical" evidence="8">
    <location>
        <begin position="28"/>
        <end position="45"/>
    </location>
</feature>
<accession>A0A1G7WTH7</accession>
<feature type="transmembrane region" description="Helical" evidence="8">
    <location>
        <begin position="181"/>
        <end position="204"/>
    </location>
</feature>
<dbReference type="SUPFAM" id="SSF160544">
    <property type="entry name" value="EscU C-terminal domain-like"/>
    <property type="match status" value="1"/>
</dbReference>
<feature type="transmembrane region" description="Helical" evidence="8">
    <location>
        <begin position="82"/>
        <end position="100"/>
    </location>
</feature>
<evidence type="ECO:0000256" key="4">
    <source>
        <dbReference type="ARBA" id="ARBA00022692"/>
    </source>
</evidence>
<evidence type="ECO:0000256" key="1">
    <source>
        <dbReference type="ARBA" id="ARBA00004651"/>
    </source>
</evidence>
<keyword evidence="5 8" id="KW-1133">Transmembrane helix</keyword>
<evidence type="ECO:0000256" key="6">
    <source>
        <dbReference type="ARBA" id="ARBA00023026"/>
    </source>
</evidence>
<keyword evidence="10" id="KW-1185">Reference proteome</keyword>
<keyword evidence="6" id="KW-0843">Virulence</keyword>
<dbReference type="PRINTS" id="PR00950">
    <property type="entry name" value="TYPE3IMSPROT"/>
</dbReference>
<protein>
    <submittedName>
        <fullName evidence="9">Type III secretion protein U</fullName>
    </submittedName>
</protein>
<dbReference type="Gene3D" id="3.40.1690.10">
    <property type="entry name" value="secretion proteins EscU"/>
    <property type="match status" value="1"/>
</dbReference>
<dbReference type="GO" id="GO:0009306">
    <property type="term" value="P:protein secretion"/>
    <property type="evidence" value="ECO:0007669"/>
    <property type="project" value="InterPro"/>
</dbReference>
<gene>
    <name evidence="9" type="ORF">SAMN05660652_00628</name>
</gene>
<dbReference type="Proteomes" id="UP000198607">
    <property type="component" value="Unassembled WGS sequence"/>
</dbReference>
<evidence type="ECO:0000313" key="10">
    <source>
        <dbReference type="Proteomes" id="UP000198607"/>
    </source>
</evidence>
<comment type="subcellular location">
    <subcellularLocation>
        <location evidence="1">Cell membrane</location>
        <topology evidence="1">Multi-pass membrane protein</topology>
    </subcellularLocation>
</comment>